<dbReference type="PANTHER" id="PTHR42648">
    <property type="entry name" value="TRANSPOSASE, PUTATIVE-RELATED"/>
    <property type="match status" value="1"/>
</dbReference>
<keyword evidence="1" id="KW-0540">Nuclease</keyword>
<dbReference type="InterPro" id="IPR036397">
    <property type="entry name" value="RNaseH_sf"/>
</dbReference>
<keyword evidence="6" id="KW-0229">DNA integration</keyword>
<feature type="domain" description="Retroviral polymerase SH3-like" evidence="11">
    <location>
        <begin position="169"/>
        <end position="224"/>
    </location>
</feature>
<keyword evidence="8" id="KW-0548">Nucleotidyltransferase</keyword>
<evidence type="ECO:0000256" key="9">
    <source>
        <dbReference type="ARBA" id="ARBA00023172"/>
    </source>
</evidence>
<dbReference type="SUPFAM" id="SSF53098">
    <property type="entry name" value="Ribonuclease H-like"/>
    <property type="match status" value="1"/>
</dbReference>
<evidence type="ECO:0000256" key="6">
    <source>
        <dbReference type="ARBA" id="ARBA00022908"/>
    </source>
</evidence>
<evidence type="ECO:0000256" key="3">
    <source>
        <dbReference type="ARBA" id="ARBA00022759"/>
    </source>
</evidence>
<keyword evidence="8" id="KW-0808">Transferase</keyword>
<evidence type="ECO:0000313" key="13">
    <source>
        <dbReference type="Proteomes" id="UP001151760"/>
    </source>
</evidence>
<keyword evidence="5" id="KW-0460">Magnesium</keyword>
<evidence type="ECO:0000313" key="12">
    <source>
        <dbReference type="EMBL" id="GJU08339.1"/>
    </source>
</evidence>
<dbReference type="PANTHER" id="PTHR42648:SF11">
    <property type="entry name" value="TRANSPOSON TY4-P GAG-POL POLYPROTEIN"/>
    <property type="match status" value="1"/>
</dbReference>
<feature type="compositionally biased region" description="Low complexity" evidence="10">
    <location>
        <begin position="340"/>
        <end position="354"/>
    </location>
</feature>
<reference evidence="12" key="1">
    <citation type="journal article" date="2022" name="Int. J. Mol. Sci.">
        <title>Draft Genome of Tanacetum Coccineum: Genomic Comparison of Closely Related Tanacetum-Family Plants.</title>
        <authorList>
            <person name="Yamashiro T."/>
            <person name="Shiraishi A."/>
            <person name="Nakayama K."/>
            <person name="Satake H."/>
        </authorList>
    </citation>
    <scope>NUCLEOTIDE SEQUENCE</scope>
</reference>
<dbReference type="Gene3D" id="3.30.420.10">
    <property type="entry name" value="Ribonuclease H-like superfamily/Ribonuclease H"/>
    <property type="match status" value="1"/>
</dbReference>
<comment type="caution">
    <text evidence="12">The sequence shown here is derived from an EMBL/GenBank/DDBJ whole genome shotgun (WGS) entry which is preliminary data.</text>
</comment>
<keyword evidence="4" id="KW-0378">Hydrolase</keyword>
<evidence type="ECO:0000259" key="11">
    <source>
        <dbReference type="Pfam" id="PF25597"/>
    </source>
</evidence>
<keyword evidence="9" id="KW-0233">DNA recombination</keyword>
<keyword evidence="13" id="KW-1185">Reference proteome</keyword>
<dbReference type="Proteomes" id="UP001151760">
    <property type="component" value="Unassembled WGS sequence"/>
</dbReference>
<evidence type="ECO:0000256" key="4">
    <source>
        <dbReference type="ARBA" id="ARBA00022801"/>
    </source>
</evidence>
<dbReference type="InterPro" id="IPR012337">
    <property type="entry name" value="RNaseH-like_sf"/>
</dbReference>
<evidence type="ECO:0000256" key="10">
    <source>
        <dbReference type="SAM" id="MobiDB-lite"/>
    </source>
</evidence>
<evidence type="ECO:0000256" key="5">
    <source>
        <dbReference type="ARBA" id="ARBA00022842"/>
    </source>
</evidence>
<name>A0ABQ5JB45_9ASTR</name>
<gene>
    <name evidence="12" type="ORF">Tco_1124769</name>
</gene>
<accession>A0ABQ5JB45</accession>
<feature type="region of interest" description="Disordered" evidence="10">
    <location>
        <begin position="295"/>
        <end position="354"/>
    </location>
</feature>
<keyword evidence="7" id="KW-0695">RNA-directed DNA polymerase</keyword>
<dbReference type="InterPro" id="IPR039537">
    <property type="entry name" value="Retrotran_Ty1/copia-like"/>
</dbReference>
<dbReference type="EMBL" id="BQNB010021623">
    <property type="protein sequence ID" value="GJU08339.1"/>
    <property type="molecule type" value="Genomic_DNA"/>
</dbReference>
<keyword evidence="2" id="KW-0479">Metal-binding</keyword>
<dbReference type="Pfam" id="PF25597">
    <property type="entry name" value="SH3_retrovirus"/>
    <property type="match status" value="1"/>
</dbReference>
<organism evidence="12 13">
    <name type="scientific">Tanacetum coccineum</name>
    <dbReference type="NCBI Taxonomy" id="301880"/>
    <lineage>
        <taxon>Eukaryota</taxon>
        <taxon>Viridiplantae</taxon>
        <taxon>Streptophyta</taxon>
        <taxon>Embryophyta</taxon>
        <taxon>Tracheophyta</taxon>
        <taxon>Spermatophyta</taxon>
        <taxon>Magnoliopsida</taxon>
        <taxon>eudicotyledons</taxon>
        <taxon>Gunneridae</taxon>
        <taxon>Pentapetalae</taxon>
        <taxon>asterids</taxon>
        <taxon>campanulids</taxon>
        <taxon>Asterales</taxon>
        <taxon>Asteraceae</taxon>
        <taxon>Asteroideae</taxon>
        <taxon>Anthemideae</taxon>
        <taxon>Anthemidinae</taxon>
        <taxon>Tanacetum</taxon>
    </lineage>
</organism>
<proteinExistence type="predicted"/>
<protein>
    <submittedName>
        <fullName evidence="12">Retrovirus-related pol polyprotein from transposon TNT 1-94</fullName>
    </submittedName>
</protein>
<feature type="compositionally biased region" description="Basic and acidic residues" evidence="10">
    <location>
        <begin position="301"/>
        <end position="339"/>
    </location>
</feature>
<keyword evidence="8" id="KW-0239">DNA-directed DNA polymerase</keyword>
<keyword evidence="3" id="KW-0255">Endonuclease</keyword>
<reference evidence="12" key="2">
    <citation type="submission" date="2022-01" db="EMBL/GenBank/DDBJ databases">
        <authorList>
            <person name="Yamashiro T."/>
            <person name="Shiraishi A."/>
            <person name="Satake H."/>
            <person name="Nakayama K."/>
        </authorList>
    </citation>
    <scope>NUCLEOTIDE SEQUENCE</scope>
</reference>
<sequence>MKSSLVLVNTARQVNAAHTKTTVNAARPMSYLSKTTHLTAKRSIHKNTTFKNSNFNQRVNTVKHKNVNTVRPKAVVNAAKPKAVVDAVKGNNVNVVKASASKRKNRTLIEAARTMLADSKLPTTFWAEAVNTACYVQNRVLVTKPHNKTPYELFLGRKPALGFMRPFGCPVIILNTIDHLGKFNGKADKGFFVGYSINSKAFRVFNSRTRIVEENLHVQFSENTPNIAGSGPNWLFDIDALTKSMNYKPVVAGNQSNGNAGTKACDDAGKARMETVPGKDYILLPLWTTDLPFSQSLKSSPDARFKPSGDDEKKVTEEPGKEGGDPSKEDERDDQEKDASVNSTNNVNAASINE</sequence>
<evidence type="ECO:0000256" key="2">
    <source>
        <dbReference type="ARBA" id="ARBA00022723"/>
    </source>
</evidence>
<evidence type="ECO:0000256" key="7">
    <source>
        <dbReference type="ARBA" id="ARBA00022918"/>
    </source>
</evidence>
<evidence type="ECO:0000256" key="8">
    <source>
        <dbReference type="ARBA" id="ARBA00022932"/>
    </source>
</evidence>
<dbReference type="InterPro" id="IPR057670">
    <property type="entry name" value="SH3_retrovirus"/>
</dbReference>
<evidence type="ECO:0000256" key="1">
    <source>
        <dbReference type="ARBA" id="ARBA00022722"/>
    </source>
</evidence>